<evidence type="ECO:0000256" key="5">
    <source>
        <dbReference type="SAM" id="MobiDB-lite"/>
    </source>
</evidence>
<keyword evidence="4 6" id="KW-0472">Membrane</keyword>
<protein>
    <submittedName>
        <fullName evidence="8">FUSC family protein</fullName>
    </submittedName>
</protein>
<evidence type="ECO:0000259" key="7">
    <source>
        <dbReference type="Pfam" id="PF13515"/>
    </source>
</evidence>
<feature type="region of interest" description="Disordered" evidence="5">
    <location>
        <begin position="1"/>
        <end position="21"/>
    </location>
</feature>
<dbReference type="GeneID" id="78361825"/>
<feature type="transmembrane region" description="Helical" evidence="6">
    <location>
        <begin position="193"/>
        <end position="211"/>
    </location>
</feature>
<dbReference type="EMBL" id="NHMP01000011">
    <property type="protein sequence ID" value="OXE44445.1"/>
    <property type="molecule type" value="Genomic_DNA"/>
</dbReference>
<dbReference type="Pfam" id="PF13515">
    <property type="entry name" value="FUSC_2"/>
    <property type="match status" value="1"/>
</dbReference>
<feature type="transmembrane region" description="Helical" evidence="6">
    <location>
        <begin position="290"/>
        <end position="312"/>
    </location>
</feature>
<evidence type="ECO:0000256" key="6">
    <source>
        <dbReference type="SAM" id="Phobius"/>
    </source>
</evidence>
<evidence type="ECO:0000256" key="1">
    <source>
        <dbReference type="ARBA" id="ARBA00004141"/>
    </source>
</evidence>
<keyword evidence="9" id="KW-1185">Reference proteome</keyword>
<proteinExistence type="predicted"/>
<feature type="transmembrane region" description="Helical" evidence="6">
    <location>
        <begin position="27"/>
        <end position="48"/>
    </location>
</feature>
<gene>
    <name evidence="8" type="ORF">ADH67_11995</name>
</gene>
<feature type="transmembrane region" description="Helical" evidence="6">
    <location>
        <begin position="267"/>
        <end position="285"/>
    </location>
</feature>
<evidence type="ECO:0000313" key="8">
    <source>
        <dbReference type="EMBL" id="OXE44445.1"/>
    </source>
</evidence>
<feature type="compositionally biased region" description="Polar residues" evidence="5">
    <location>
        <begin position="1"/>
        <end position="15"/>
    </location>
</feature>
<dbReference type="Proteomes" id="UP000214610">
    <property type="component" value="Unassembled WGS sequence"/>
</dbReference>
<feature type="transmembrane region" description="Helical" evidence="6">
    <location>
        <begin position="244"/>
        <end position="261"/>
    </location>
</feature>
<dbReference type="RefSeq" id="WP_066593647.1">
    <property type="nucleotide sequence ID" value="NZ_CAJTBZ010000057.1"/>
</dbReference>
<evidence type="ECO:0000313" key="9">
    <source>
        <dbReference type="Proteomes" id="UP000214610"/>
    </source>
</evidence>
<dbReference type="GO" id="GO:0016020">
    <property type="term" value="C:membrane"/>
    <property type="evidence" value="ECO:0007669"/>
    <property type="project" value="UniProtKB-SubCell"/>
</dbReference>
<reference evidence="9" key="1">
    <citation type="submission" date="2017-05" db="EMBL/GenBank/DDBJ databases">
        <title>Improved OligoMM genomes.</title>
        <authorList>
            <person name="Garzetti D."/>
        </authorList>
    </citation>
    <scope>NUCLEOTIDE SEQUENCE [LARGE SCALE GENOMIC DNA]</scope>
    <source>
        <strain evidence="9">YL45</strain>
    </source>
</reference>
<comment type="caution">
    <text evidence="8">The sequence shown here is derived from an EMBL/GenBank/DDBJ whole genome shotgun (WGS) entry which is preliminary data.</text>
</comment>
<dbReference type="AlphaFoldDB" id="A0A227KAZ8"/>
<name>A0A227KAZ8_9BURK</name>
<feature type="transmembrane region" description="Helical" evidence="6">
    <location>
        <begin position="54"/>
        <end position="69"/>
    </location>
</feature>
<feature type="transmembrane region" description="Helical" evidence="6">
    <location>
        <begin position="151"/>
        <end position="172"/>
    </location>
</feature>
<evidence type="ECO:0000256" key="3">
    <source>
        <dbReference type="ARBA" id="ARBA00022989"/>
    </source>
</evidence>
<keyword evidence="3 6" id="KW-1133">Transmembrane helix</keyword>
<feature type="transmembrane region" description="Helical" evidence="6">
    <location>
        <begin position="104"/>
        <end position="122"/>
    </location>
</feature>
<organism evidence="8 9">
    <name type="scientific">Turicimonas muris</name>
    <dbReference type="NCBI Taxonomy" id="1796652"/>
    <lineage>
        <taxon>Bacteria</taxon>
        <taxon>Pseudomonadati</taxon>
        <taxon>Pseudomonadota</taxon>
        <taxon>Betaproteobacteria</taxon>
        <taxon>Burkholderiales</taxon>
        <taxon>Sutterellaceae</taxon>
        <taxon>Turicimonas</taxon>
    </lineage>
</organism>
<feature type="transmembrane region" description="Helical" evidence="6">
    <location>
        <begin position="78"/>
        <end position="98"/>
    </location>
</feature>
<feature type="transmembrane region" description="Helical" evidence="6">
    <location>
        <begin position="318"/>
        <end position="339"/>
    </location>
</feature>
<accession>A0A227KAZ8</accession>
<evidence type="ECO:0000256" key="4">
    <source>
        <dbReference type="ARBA" id="ARBA00023136"/>
    </source>
</evidence>
<comment type="subcellular location">
    <subcellularLocation>
        <location evidence="1">Membrane</location>
        <topology evidence="1">Multi-pass membrane protein</topology>
    </subcellularLocation>
</comment>
<dbReference type="InterPro" id="IPR049453">
    <property type="entry name" value="Memb_transporter_dom"/>
</dbReference>
<feature type="domain" description="Integral membrane bound transporter" evidence="7">
    <location>
        <begin position="210"/>
        <end position="334"/>
    </location>
</feature>
<evidence type="ECO:0000256" key="2">
    <source>
        <dbReference type="ARBA" id="ARBA00022692"/>
    </source>
</evidence>
<sequence length="349" mass="38919">MSQSSNVPASTQDSFLSRRPPNPSKKALAMAALRFFVALSAALSLSFVFHDEKVGGFACLACFMALLSDDKNSLSSRLLGLLLTFLCVMFSAWLGYVLKDLPHGKWLILGLCVFGSALLPFVEQFWWLLGKYSLIFLLISLFDFTPTESAVIGYSAGFALSGVVIIVDHYLWRADNLGRRPMDQLKEFIGGTRNPLFFAVISAIIVVFSLWSAQLFHFMQPAWVGMSVIYLLNTRVSMGFKRSYQRIFGTLFGYLLVVAIFPYANHYAFLGILIVLSGMLIPVFLPTNYLFANTAITAFILFALDWLLLAYGGDGYMIAWRLIDTIYGVICSLLGLLLIKVSFALQKRC</sequence>
<keyword evidence="2 6" id="KW-0812">Transmembrane</keyword>